<dbReference type="InterPro" id="IPR036583">
    <property type="entry name" value="23S_rRNA_IVS_sf"/>
</dbReference>
<evidence type="ECO:0000313" key="1">
    <source>
        <dbReference type="EMBL" id="OGL52588.1"/>
    </source>
</evidence>
<evidence type="ECO:0000313" key="2">
    <source>
        <dbReference type="Proteomes" id="UP000178082"/>
    </source>
</evidence>
<dbReference type="InterPro" id="IPR012657">
    <property type="entry name" value="23S_rRNA-intervening_sequence"/>
</dbReference>
<dbReference type="STRING" id="1817883.A3G31_11520"/>
<dbReference type="Pfam" id="PF05635">
    <property type="entry name" value="23S_rRNA_IVP"/>
    <property type="match status" value="1"/>
</dbReference>
<accession>A0A1F7SH67</accession>
<protein>
    <recommendedName>
        <fullName evidence="3">Four helix bundle protein</fullName>
    </recommendedName>
</protein>
<sequence>MKVKDYKELNVWKKGIEITDKIYSITDTFPSHELYSLSNQMRKAAVSVPSNIAEGFVRNHTKEYIQFLYISLGSCAELDTQLIIANKRNYITKQKLEELSEDINHESRMLVALINTLSHIK</sequence>
<organism evidence="1 2">
    <name type="scientific">Candidatus Schekmanbacteria bacterium RIFCSPLOWO2_12_FULL_38_15</name>
    <dbReference type="NCBI Taxonomy" id="1817883"/>
    <lineage>
        <taxon>Bacteria</taxon>
        <taxon>Candidatus Schekmaniibacteriota</taxon>
    </lineage>
</organism>
<dbReference type="NCBIfam" id="NF008911">
    <property type="entry name" value="PRK12275.1-2"/>
    <property type="match status" value="1"/>
</dbReference>
<evidence type="ECO:0008006" key="3">
    <source>
        <dbReference type="Google" id="ProtNLM"/>
    </source>
</evidence>
<dbReference type="NCBIfam" id="TIGR02436">
    <property type="entry name" value="four helix bundle protein"/>
    <property type="match status" value="1"/>
</dbReference>
<dbReference type="PANTHER" id="PTHR38471">
    <property type="entry name" value="FOUR HELIX BUNDLE PROTEIN"/>
    <property type="match status" value="1"/>
</dbReference>
<dbReference type="AlphaFoldDB" id="A0A1F7SH67"/>
<proteinExistence type="predicted"/>
<dbReference type="PANTHER" id="PTHR38471:SF2">
    <property type="entry name" value="FOUR HELIX BUNDLE PROTEIN"/>
    <property type="match status" value="1"/>
</dbReference>
<dbReference type="SUPFAM" id="SSF158446">
    <property type="entry name" value="IVS-encoded protein-like"/>
    <property type="match status" value="1"/>
</dbReference>
<dbReference type="EMBL" id="MGDI01000031">
    <property type="protein sequence ID" value="OGL52588.1"/>
    <property type="molecule type" value="Genomic_DNA"/>
</dbReference>
<gene>
    <name evidence="1" type="ORF">A3G31_11520</name>
</gene>
<dbReference type="Proteomes" id="UP000178082">
    <property type="component" value="Unassembled WGS sequence"/>
</dbReference>
<reference evidence="1 2" key="1">
    <citation type="journal article" date="2016" name="Nat. Commun.">
        <title>Thousands of microbial genomes shed light on interconnected biogeochemical processes in an aquifer system.</title>
        <authorList>
            <person name="Anantharaman K."/>
            <person name="Brown C.T."/>
            <person name="Hug L.A."/>
            <person name="Sharon I."/>
            <person name="Castelle C.J."/>
            <person name="Probst A.J."/>
            <person name="Thomas B.C."/>
            <person name="Singh A."/>
            <person name="Wilkins M.J."/>
            <person name="Karaoz U."/>
            <person name="Brodie E.L."/>
            <person name="Williams K.H."/>
            <person name="Hubbard S.S."/>
            <person name="Banfield J.F."/>
        </authorList>
    </citation>
    <scope>NUCLEOTIDE SEQUENCE [LARGE SCALE GENOMIC DNA]</scope>
</reference>
<comment type="caution">
    <text evidence="1">The sequence shown here is derived from an EMBL/GenBank/DDBJ whole genome shotgun (WGS) entry which is preliminary data.</text>
</comment>
<dbReference type="Gene3D" id="1.20.1440.60">
    <property type="entry name" value="23S rRNA-intervening sequence"/>
    <property type="match status" value="1"/>
</dbReference>
<name>A0A1F7SH67_9BACT</name>
<dbReference type="CDD" id="cd16377">
    <property type="entry name" value="23S_rRNA_IVP_like"/>
    <property type="match status" value="1"/>
</dbReference>